<dbReference type="Proteomes" id="UP000002640">
    <property type="component" value="Unassembled WGS sequence"/>
</dbReference>
<reference evidence="3 4" key="1">
    <citation type="journal article" date="2006" name="Science">
        <title>Phytophthora genome sequences uncover evolutionary origins and mechanisms of pathogenesis.</title>
        <authorList>
            <person name="Tyler B.M."/>
            <person name="Tripathy S."/>
            <person name="Zhang X."/>
            <person name="Dehal P."/>
            <person name="Jiang R.H."/>
            <person name="Aerts A."/>
            <person name="Arredondo F.D."/>
            <person name="Baxter L."/>
            <person name="Bensasson D."/>
            <person name="Beynon J.L."/>
            <person name="Chapman J."/>
            <person name="Damasceno C.M."/>
            <person name="Dorrance A.E."/>
            <person name="Dou D."/>
            <person name="Dickerman A.W."/>
            <person name="Dubchak I.L."/>
            <person name="Garbelotto M."/>
            <person name="Gijzen M."/>
            <person name="Gordon S.G."/>
            <person name="Govers F."/>
            <person name="Grunwald N.J."/>
            <person name="Huang W."/>
            <person name="Ivors K.L."/>
            <person name="Jones R.W."/>
            <person name="Kamoun S."/>
            <person name="Krampis K."/>
            <person name="Lamour K.H."/>
            <person name="Lee M.K."/>
            <person name="McDonald W.H."/>
            <person name="Medina M."/>
            <person name="Meijer H.J."/>
            <person name="Nordberg E.K."/>
            <person name="Maclean D.J."/>
            <person name="Ospina-Giraldo M.D."/>
            <person name="Morris P.F."/>
            <person name="Phuntumart V."/>
            <person name="Putnam N.H."/>
            <person name="Rash S."/>
            <person name="Rose J.K."/>
            <person name="Sakihama Y."/>
            <person name="Salamov A.A."/>
            <person name="Savidor A."/>
            <person name="Scheuring C.F."/>
            <person name="Smith B.M."/>
            <person name="Sobral B.W."/>
            <person name="Terry A."/>
            <person name="Torto-Alalibo T.A."/>
            <person name="Win J."/>
            <person name="Xu Z."/>
            <person name="Zhang H."/>
            <person name="Grigoriev I.V."/>
            <person name="Rokhsar D.S."/>
            <person name="Boore J.L."/>
        </authorList>
    </citation>
    <scope>NUCLEOTIDE SEQUENCE [LARGE SCALE GENOMIC DNA]</scope>
    <source>
        <strain evidence="3 4">P6497</strain>
    </source>
</reference>
<name>G4YIC0_PHYSP</name>
<keyword evidence="4" id="KW-1185">Reference proteome</keyword>
<dbReference type="InParanoid" id="G4YIC0"/>
<dbReference type="EMBL" id="JH159151">
    <property type="protein sequence ID" value="EGZ27503.1"/>
    <property type="molecule type" value="Genomic_DNA"/>
</dbReference>
<dbReference type="STRING" id="1094619.G4YIC0"/>
<proteinExistence type="predicted"/>
<dbReference type="GO" id="GO:0006384">
    <property type="term" value="P:transcription initiation at RNA polymerase III promoter"/>
    <property type="evidence" value="ECO:0007669"/>
    <property type="project" value="InterPro"/>
</dbReference>
<dbReference type="GO" id="GO:0000127">
    <property type="term" value="C:transcription factor TFIIIC complex"/>
    <property type="evidence" value="ECO:0007669"/>
    <property type="project" value="InterPro"/>
</dbReference>
<dbReference type="InterPro" id="IPR056467">
    <property type="entry name" value="eWH_GTF3C1"/>
</dbReference>
<dbReference type="GO" id="GO:0042791">
    <property type="term" value="P:5S class rRNA transcription by RNA polymerase III"/>
    <property type="evidence" value="ECO:0007669"/>
    <property type="project" value="TreeGrafter"/>
</dbReference>
<organism evidence="3 4">
    <name type="scientific">Phytophthora sojae (strain P6497)</name>
    <name type="common">Soybean stem and root rot agent</name>
    <name type="synonym">Phytophthora megasperma f. sp. glycines</name>
    <dbReference type="NCBI Taxonomy" id="1094619"/>
    <lineage>
        <taxon>Eukaryota</taxon>
        <taxon>Sar</taxon>
        <taxon>Stramenopiles</taxon>
        <taxon>Oomycota</taxon>
        <taxon>Peronosporomycetes</taxon>
        <taxon>Peronosporales</taxon>
        <taxon>Peronosporaceae</taxon>
        <taxon>Phytophthora</taxon>
    </lineage>
</organism>
<feature type="region of interest" description="Disordered" evidence="1">
    <location>
        <begin position="654"/>
        <end position="684"/>
    </location>
</feature>
<dbReference type="RefSeq" id="XP_009514778.1">
    <property type="nucleotide sequence ID" value="XM_009516483.1"/>
</dbReference>
<dbReference type="InterPro" id="IPR044210">
    <property type="entry name" value="Tfc3-like"/>
</dbReference>
<protein>
    <recommendedName>
        <fullName evidence="2">GTF3C1 extended winged-helix domain-containing protein</fullName>
    </recommendedName>
</protein>
<feature type="region of interest" description="Disordered" evidence="1">
    <location>
        <begin position="1199"/>
        <end position="1235"/>
    </location>
</feature>
<feature type="compositionally biased region" description="Polar residues" evidence="1">
    <location>
        <begin position="940"/>
        <end position="951"/>
    </location>
</feature>
<gene>
    <name evidence="3" type="ORF">PHYSODRAFT_475688</name>
</gene>
<feature type="compositionally biased region" description="Acidic residues" evidence="1">
    <location>
        <begin position="661"/>
        <end position="672"/>
    </location>
</feature>
<feature type="region of interest" description="Disordered" evidence="1">
    <location>
        <begin position="77"/>
        <end position="99"/>
    </location>
</feature>
<dbReference type="GeneID" id="20654644"/>
<accession>G4YIC0</accession>
<evidence type="ECO:0000313" key="4">
    <source>
        <dbReference type="Proteomes" id="UP000002640"/>
    </source>
</evidence>
<feature type="domain" description="GTF3C1 extended winged-helix" evidence="2">
    <location>
        <begin position="382"/>
        <end position="502"/>
    </location>
</feature>
<sequence>MSPRPSSGSCARVRPPRELVAACMDHIALEGSAGLSVASLFSSVDPADDAHVRRQVWRLLRSSHGVLRFFRGAAARASSTETPSKKHKRPGPAAKEQDAVEVKREILETAQVRDQATLLTAEELARMTYEEAVAQQTQTQDQVQVMVAACEELRHRALNIPVRAIAADLGDEHLRILEAVGNARVLGVTVTTLTKLLGGGTVKRLHNCLDTLISYGLVVKRMMIVARPAMRRLNIIHLPRFAAEFKPQMFDESADFESDDQSKKILCAAAETYLKGLPTHSSVLSDLGRDLNLHKRHLEVLRSHIMQECKVDENFPLELFQAVLQPSRRASLEPKILNCVRYKPPNSRRNSNYRRVKLERPYTVRANKALKVALGGAEVDGTSARRREHILERLEDEKIISLSSLRASVFSMETERAEMNASSNTGGEGAGHSNGGSLVSPAAVGKVDTRSIFRIATELELAKKLRLLQLPLPARNVSTKFRALRCVVAPGYEHNDVFIQGFVKNYCRDERLRRIHRNADKGEVVRFHKIGGDNSEEVEQGSARKRRRTDPRIPLARTDEIKALASDSDEAREAGLQTIRHASDIEAEVSDPASPTRNEISYKIRRFVSQQKSGIHNQQFRKLGFAYGVMYRCKALHRFLWDALHKHGSNLQLPGDGNDGSIEDLNDGDGDCDGSGTSSGEPGSALQGIVFSRESVLHSMPVHLYIQIFSGGGILTDAEFAVVEEAIAHQRTFDALPEVLREKIWSHESQRTAKVLGTLADLGLVLPHKIGMKHLVKILRAGYTDGRDGVLSRALKDNALGGLFRFNKQVRIVLDDNDKNESYLSPGEPGAQRRGVNELDSIRIVGFTEKTYSFANTLPLTFSLESGCDVDRYWEALECLCLEQMTMEVENPRKNEPAVSEVPKPIKTRARRMHRILAWIPKSRKPLPKHKREDGDDGPNFTSSGIVSSNFRPRKKRRLAQSGENGTASNGAVEVRRKHRKKHPDDETQSKAEALTWTDEHEQLLVEYFIDSSKSRWKVSIPQGLQREKEQVAFRNHTISRTGFGLVAIARKLGKRKIDVKKRLKEKLMEPVVKLLFENAKRAAELSDNPGGLFDEEIAIQRSTRLTALFRRAIMMIVSPREEYHPLVAEELISFWTPHEIRLVWRYLWLKNWIVRASEKERGRGYSTSQRLQDSLKVTTLSYPLLLFQQAAEQESMVSSTLEEISAGRPESSERRPRSASVGGPHNSDQLFEDDFPTNATPGQCALELGCQVLGTCSLTAVHTTIFDADADGDDALATQQTNGKRLPSSTKRESLLTCKSLKDRSGFAAHLANKVNVTKASALIDSWRVETKMHAVTVDDSELLSACEAFSMEDSDDSAVESRPSEQALAQAVVAHVRESGEEGLTLPALVENLRSTTDDEARDALQMRVAACLDSLVDQGVLICVNAYYDQRYIVKEHCDVWMLRPFSLVPSTSSLSTPQVVFEGEKDTLSFPWLKMDGGTNYKFLFAIQRKLLSLILQTPGITETRAHAKMNKLLSLQDTREAMSLLVEEGLVYARAVTLPPAKPTSLFAMPAQPSVPKVVKLIGSVLAYDRSIFEVRYFPHIECIQRFGSIVQDYQNEVFQND</sequence>
<evidence type="ECO:0000259" key="2">
    <source>
        <dbReference type="Pfam" id="PF24101"/>
    </source>
</evidence>
<dbReference type="Pfam" id="PF24101">
    <property type="entry name" value="WHD_GTF3C1"/>
    <property type="match status" value="1"/>
</dbReference>
<dbReference type="OMA" id="NYCRDER"/>
<dbReference type="GO" id="GO:0003677">
    <property type="term" value="F:DNA binding"/>
    <property type="evidence" value="ECO:0007669"/>
    <property type="project" value="InterPro"/>
</dbReference>
<feature type="region of interest" description="Disordered" evidence="1">
    <location>
        <begin position="922"/>
        <end position="994"/>
    </location>
</feature>
<dbReference type="KEGG" id="psoj:PHYSODRAFT_475688"/>
<evidence type="ECO:0000313" key="3">
    <source>
        <dbReference type="EMBL" id="EGZ27503.1"/>
    </source>
</evidence>
<evidence type="ECO:0000256" key="1">
    <source>
        <dbReference type="SAM" id="MobiDB-lite"/>
    </source>
</evidence>
<dbReference type="PANTHER" id="PTHR15180:SF1">
    <property type="entry name" value="GENERAL TRANSCRIPTION FACTOR 3C POLYPEPTIDE 1"/>
    <property type="match status" value="1"/>
</dbReference>
<dbReference type="PANTHER" id="PTHR15180">
    <property type="entry name" value="GENERAL TRANSCRIPTION FACTOR 3C POLYPEPTIDE 1"/>
    <property type="match status" value="1"/>
</dbReference>